<feature type="transmembrane region" description="Helical" evidence="1">
    <location>
        <begin position="253"/>
        <end position="281"/>
    </location>
</feature>
<sequence length="319" mass="35442">MDLPLEELQFLSLTSILKESITIPRSSPRTFTLLTLTLIFPLSFASLAHSLFTHPLLLHLQHSHSSSSTRRDVLLLLFYQLLYLLLLFSFSLLSTASVVFSVASLYTSKPLSFSTSLSALPSILPRLFRTFLWVSLLMVLYNLIFAFSVVLVVIAIDADNSFLFAVSLFVSLSLFLIVHVYITALWHLASVISVLEPVCGLAAMRKSRELLRGRTRMAAALVFFYLSACGFVGGVFGTVVVRGGEDYGVFTRILVGGFLVGVLVVVNLVGFLVQSVFYYVCKSYHHQPIDKSALYDHLGGYLGEYVPLKSSIQMENLDM</sequence>
<dbReference type="Proteomes" id="UP001179952">
    <property type="component" value="Unassembled WGS sequence"/>
</dbReference>
<keyword evidence="1" id="KW-0472">Membrane</keyword>
<gene>
    <name evidence="2" type="ORF">QJS04_geneDACA022928</name>
</gene>
<feature type="transmembrane region" description="Helical" evidence="1">
    <location>
        <begin position="217"/>
        <end position="241"/>
    </location>
</feature>
<reference evidence="2" key="2">
    <citation type="submission" date="2023-06" db="EMBL/GenBank/DDBJ databases">
        <authorList>
            <person name="Ma L."/>
            <person name="Liu K.-W."/>
            <person name="Li Z."/>
            <person name="Hsiao Y.-Y."/>
            <person name="Qi Y."/>
            <person name="Fu T."/>
            <person name="Tang G."/>
            <person name="Zhang D."/>
            <person name="Sun W.-H."/>
            <person name="Liu D.-K."/>
            <person name="Li Y."/>
            <person name="Chen G.-Z."/>
            <person name="Liu X.-D."/>
            <person name="Liao X.-Y."/>
            <person name="Jiang Y.-T."/>
            <person name="Yu X."/>
            <person name="Hao Y."/>
            <person name="Huang J."/>
            <person name="Zhao X.-W."/>
            <person name="Ke S."/>
            <person name="Chen Y.-Y."/>
            <person name="Wu W.-L."/>
            <person name="Hsu J.-L."/>
            <person name="Lin Y.-F."/>
            <person name="Huang M.-D."/>
            <person name="Li C.-Y."/>
            <person name="Huang L."/>
            <person name="Wang Z.-W."/>
            <person name="Zhao X."/>
            <person name="Zhong W.-Y."/>
            <person name="Peng D.-H."/>
            <person name="Ahmad S."/>
            <person name="Lan S."/>
            <person name="Zhang J.-S."/>
            <person name="Tsai W.-C."/>
            <person name="Van De Peer Y."/>
            <person name="Liu Z.-J."/>
        </authorList>
    </citation>
    <scope>NUCLEOTIDE SEQUENCE</scope>
    <source>
        <strain evidence="2">SCP</strain>
        <tissue evidence="2">Leaves</tissue>
    </source>
</reference>
<organism evidence="2 3">
    <name type="scientific">Acorus gramineus</name>
    <name type="common">Dwarf sweet flag</name>
    <dbReference type="NCBI Taxonomy" id="55184"/>
    <lineage>
        <taxon>Eukaryota</taxon>
        <taxon>Viridiplantae</taxon>
        <taxon>Streptophyta</taxon>
        <taxon>Embryophyta</taxon>
        <taxon>Tracheophyta</taxon>
        <taxon>Spermatophyta</taxon>
        <taxon>Magnoliopsida</taxon>
        <taxon>Liliopsida</taxon>
        <taxon>Acoraceae</taxon>
        <taxon>Acorus</taxon>
    </lineage>
</organism>
<name>A0AAV8ZZE3_ACOGR</name>
<dbReference type="EMBL" id="JAUJYN010000051">
    <property type="protein sequence ID" value="KAK1257269.1"/>
    <property type="molecule type" value="Genomic_DNA"/>
</dbReference>
<comment type="caution">
    <text evidence="2">The sequence shown here is derived from an EMBL/GenBank/DDBJ whole genome shotgun (WGS) entry which is preliminary data.</text>
</comment>
<dbReference type="AlphaFoldDB" id="A0AAV8ZZE3"/>
<feature type="transmembrane region" description="Helical" evidence="1">
    <location>
        <begin position="73"/>
        <end position="106"/>
    </location>
</feature>
<evidence type="ECO:0000256" key="1">
    <source>
        <dbReference type="SAM" id="Phobius"/>
    </source>
</evidence>
<evidence type="ECO:0000313" key="3">
    <source>
        <dbReference type="Proteomes" id="UP001179952"/>
    </source>
</evidence>
<feature type="transmembrane region" description="Helical" evidence="1">
    <location>
        <begin position="162"/>
        <end position="182"/>
    </location>
</feature>
<feature type="transmembrane region" description="Helical" evidence="1">
    <location>
        <begin position="131"/>
        <end position="155"/>
    </location>
</feature>
<keyword evidence="1" id="KW-0812">Transmembrane</keyword>
<keyword evidence="3" id="KW-1185">Reference proteome</keyword>
<proteinExistence type="predicted"/>
<dbReference type="PANTHER" id="PTHR33133:SF24">
    <property type="entry name" value="OS01G0800300 PROTEIN"/>
    <property type="match status" value="1"/>
</dbReference>
<reference evidence="2" key="1">
    <citation type="journal article" date="2023" name="Nat. Commun.">
        <title>Diploid and tetraploid genomes of Acorus and the evolution of monocots.</title>
        <authorList>
            <person name="Ma L."/>
            <person name="Liu K.W."/>
            <person name="Li Z."/>
            <person name="Hsiao Y.Y."/>
            <person name="Qi Y."/>
            <person name="Fu T."/>
            <person name="Tang G.D."/>
            <person name="Zhang D."/>
            <person name="Sun W.H."/>
            <person name="Liu D.K."/>
            <person name="Li Y."/>
            <person name="Chen G.Z."/>
            <person name="Liu X.D."/>
            <person name="Liao X.Y."/>
            <person name="Jiang Y.T."/>
            <person name="Yu X."/>
            <person name="Hao Y."/>
            <person name="Huang J."/>
            <person name="Zhao X.W."/>
            <person name="Ke S."/>
            <person name="Chen Y.Y."/>
            <person name="Wu W.L."/>
            <person name="Hsu J.L."/>
            <person name="Lin Y.F."/>
            <person name="Huang M.D."/>
            <person name="Li C.Y."/>
            <person name="Huang L."/>
            <person name="Wang Z.W."/>
            <person name="Zhao X."/>
            <person name="Zhong W.Y."/>
            <person name="Peng D.H."/>
            <person name="Ahmad S."/>
            <person name="Lan S."/>
            <person name="Zhang J.S."/>
            <person name="Tsai W.C."/>
            <person name="Van de Peer Y."/>
            <person name="Liu Z.J."/>
        </authorList>
    </citation>
    <scope>NUCLEOTIDE SEQUENCE</scope>
    <source>
        <strain evidence="2">SCP</strain>
    </source>
</reference>
<keyword evidence="1" id="KW-1133">Transmembrane helix</keyword>
<feature type="transmembrane region" description="Helical" evidence="1">
    <location>
        <begin position="188"/>
        <end position="205"/>
    </location>
</feature>
<feature type="transmembrane region" description="Helical" evidence="1">
    <location>
        <begin position="31"/>
        <end position="52"/>
    </location>
</feature>
<evidence type="ECO:0000313" key="2">
    <source>
        <dbReference type="EMBL" id="KAK1257269.1"/>
    </source>
</evidence>
<dbReference type="PANTHER" id="PTHR33133">
    <property type="entry name" value="OS08G0107100 PROTEIN-RELATED"/>
    <property type="match status" value="1"/>
</dbReference>
<protein>
    <submittedName>
        <fullName evidence="2">Uncharacterized protein</fullName>
    </submittedName>
</protein>
<accession>A0AAV8ZZE3</accession>